<evidence type="ECO:0000313" key="9">
    <source>
        <dbReference type="EMBL" id="MER5172718.1"/>
    </source>
</evidence>
<accession>A0ABV1SIJ6</accession>
<dbReference type="InterPro" id="IPR021147">
    <property type="entry name" value="DUF697"/>
</dbReference>
<protein>
    <submittedName>
        <fullName evidence="9">TIGR01620 family protein</fullName>
    </submittedName>
</protein>
<keyword evidence="7 8" id="KW-0472">Membrane</keyword>
<keyword evidence="3" id="KW-1003">Cell membrane</keyword>
<sequence>MTKPVTKPVMIELDDAPQNPADAPPVADLPDATQERLEGRAMQIAARLAARPPSKIGRFFWRSFVALIGFLASVAAWRFVESLFAANPFLGWVGAGLLGLFVLAALMVAMREIAAFSRLKRLDTVHHEVTQCVQSDDLARARKVSARVSSIYAARKEMDWSRARLAEQAPEQLDVQTLIGLTETTLMEPLDQAVRLEIEAASRMVAATTALVPLALADVGTALMANIRMIRRIAEIYGGRAGSLGSIRLARSVMTHLVATGAVAAGDDLIETVAGGHLAAKLSRRFGEGVVNGALTARVGIAAMEVCRPMPFATLRKPKVTNILSRSLTGLFGREKDQS</sequence>
<dbReference type="NCBIfam" id="TIGR01620">
    <property type="entry name" value="hyp_HI0043"/>
    <property type="match status" value="1"/>
</dbReference>
<gene>
    <name evidence="9" type="ORF">VSX56_13130</name>
</gene>
<evidence type="ECO:0000256" key="8">
    <source>
        <dbReference type="SAM" id="Phobius"/>
    </source>
</evidence>
<comment type="subcellular location">
    <subcellularLocation>
        <location evidence="1">Cell inner membrane</location>
        <topology evidence="1">Multi-pass membrane protein</topology>
    </subcellularLocation>
</comment>
<evidence type="ECO:0000256" key="6">
    <source>
        <dbReference type="ARBA" id="ARBA00022989"/>
    </source>
</evidence>
<reference evidence="9 10" key="2">
    <citation type="submission" date="2024-06" db="EMBL/GenBank/DDBJ databases">
        <title>Thioclava kandeliae sp. nov. from a rhizosphere soil sample of Kandelia candel in a mangrove.</title>
        <authorList>
            <person name="Mu T."/>
        </authorList>
    </citation>
    <scope>NUCLEOTIDE SEQUENCE [LARGE SCALE GENOMIC DNA]</scope>
    <source>
        <strain evidence="9 10">CPCC 100088</strain>
    </source>
</reference>
<dbReference type="PANTHER" id="PTHR39342:SF1">
    <property type="entry name" value="UPF0283 MEMBRANE PROTEIN YCJF"/>
    <property type="match status" value="1"/>
</dbReference>
<dbReference type="EMBL" id="JAYWLC010000010">
    <property type="protein sequence ID" value="MER5172718.1"/>
    <property type="molecule type" value="Genomic_DNA"/>
</dbReference>
<comment type="similarity">
    <text evidence="2">Belongs to the UPF0283 family.</text>
</comment>
<dbReference type="Pfam" id="PF05128">
    <property type="entry name" value="DUF697"/>
    <property type="match status" value="1"/>
</dbReference>
<keyword evidence="5 8" id="KW-0812">Transmembrane</keyword>
<evidence type="ECO:0000256" key="4">
    <source>
        <dbReference type="ARBA" id="ARBA00022519"/>
    </source>
</evidence>
<evidence type="ECO:0000313" key="10">
    <source>
        <dbReference type="Proteomes" id="UP001438953"/>
    </source>
</evidence>
<evidence type="ECO:0000256" key="5">
    <source>
        <dbReference type="ARBA" id="ARBA00022692"/>
    </source>
</evidence>
<keyword evidence="4" id="KW-0997">Cell inner membrane</keyword>
<evidence type="ECO:0000256" key="7">
    <source>
        <dbReference type="ARBA" id="ARBA00023136"/>
    </source>
</evidence>
<evidence type="ECO:0000256" key="2">
    <source>
        <dbReference type="ARBA" id="ARBA00008255"/>
    </source>
</evidence>
<feature type="transmembrane region" description="Helical" evidence="8">
    <location>
        <begin position="89"/>
        <end position="110"/>
    </location>
</feature>
<reference evidence="9 10" key="1">
    <citation type="submission" date="2024-01" db="EMBL/GenBank/DDBJ databases">
        <authorList>
            <person name="Deng Y."/>
            <person name="Su J."/>
        </authorList>
    </citation>
    <scope>NUCLEOTIDE SEQUENCE [LARGE SCALE GENOMIC DNA]</scope>
    <source>
        <strain evidence="9 10">CPCC 100088</strain>
    </source>
</reference>
<organism evidence="9 10">
    <name type="scientific">Thioclava kandeliae</name>
    <dbReference type="NCBI Taxonomy" id="3070818"/>
    <lineage>
        <taxon>Bacteria</taxon>
        <taxon>Pseudomonadati</taxon>
        <taxon>Pseudomonadota</taxon>
        <taxon>Alphaproteobacteria</taxon>
        <taxon>Rhodobacterales</taxon>
        <taxon>Paracoccaceae</taxon>
        <taxon>Thioclava</taxon>
    </lineage>
</organism>
<keyword evidence="6 8" id="KW-1133">Transmembrane helix</keyword>
<proteinExistence type="inferred from homology"/>
<dbReference type="InterPro" id="IPR006507">
    <property type="entry name" value="UPF0283"/>
</dbReference>
<keyword evidence="10" id="KW-1185">Reference proteome</keyword>
<dbReference type="Proteomes" id="UP001438953">
    <property type="component" value="Unassembled WGS sequence"/>
</dbReference>
<name>A0ABV1SIJ6_9RHOB</name>
<feature type="transmembrane region" description="Helical" evidence="8">
    <location>
        <begin position="59"/>
        <end position="77"/>
    </location>
</feature>
<dbReference type="PANTHER" id="PTHR39342">
    <property type="entry name" value="UPF0283 MEMBRANE PROTEIN YCJF"/>
    <property type="match status" value="1"/>
</dbReference>
<evidence type="ECO:0000256" key="3">
    <source>
        <dbReference type="ARBA" id="ARBA00022475"/>
    </source>
</evidence>
<evidence type="ECO:0000256" key="1">
    <source>
        <dbReference type="ARBA" id="ARBA00004429"/>
    </source>
</evidence>
<comment type="caution">
    <text evidence="9">The sequence shown here is derived from an EMBL/GenBank/DDBJ whole genome shotgun (WGS) entry which is preliminary data.</text>
</comment>